<comment type="caution">
    <text evidence="11">The sequence shown here is derived from an EMBL/GenBank/DDBJ whole genome shotgun (WGS) entry which is preliminary data.</text>
</comment>
<dbReference type="PANTHER" id="PTHR35011">
    <property type="entry name" value="2,3-DIKETO-L-GULONATE TRAP TRANSPORTER SMALL PERMEASE PROTEIN YIAM"/>
    <property type="match status" value="1"/>
</dbReference>
<dbReference type="RefSeq" id="WP_132472245.1">
    <property type="nucleotide sequence ID" value="NZ_JBEBWM010000086.1"/>
</dbReference>
<evidence type="ECO:0000256" key="2">
    <source>
        <dbReference type="ARBA" id="ARBA00022448"/>
    </source>
</evidence>
<comment type="subcellular location">
    <subcellularLocation>
        <location evidence="1 9">Cell inner membrane</location>
        <topology evidence="1 9">Multi-pass membrane protein</topology>
    </subcellularLocation>
</comment>
<comment type="subunit">
    <text evidence="9">The complex comprises the extracytoplasmic solute receptor protein and the two transmembrane proteins.</text>
</comment>
<keyword evidence="6 9" id="KW-1133">Transmembrane helix</keyword>
<dbReference type="Pfam" id="PF04290">
    <property type="entry name" value="DctQ"/>
    <property type="match status" value="1"/>
</dbReference>
<feature type="transmembrane region" description="Helical" evidence="9">
    <location>
        <begin position="139"/>
        <end position="160"/>
    </location>
</feature>
<dbReference type="GO" id="GO:0005886">
    <property type="term" value="C:plasma membrane"/>
    <property type="evidence" value="ECO:0007669"/>
    <property type="project" value="UniProtKB-SubCell"/>
</dbReference>
<keyword evidence="4 9" id="KW-0997">Cell inner membrane</keyword>
<keyword evidence="12" id="KW-1185">Reference proteome</keyword>
<dbReference type="GO" id="GO:0015740">
    <property type="term" value="P:C4-dicarboxylate transport"/>
    <property type="evidence" value="ECO:0007669"/>
    <property type="project" value="TreeGrafter"/>
</dbReference>
<dbReference type="PANTHER" id="PTHR35011:SF2">
    <property type="entry name" value="2,3-DIKETO-L-GULONATE TRAP TRANSPORTER SMALL PERMEASE PROTEIN YIAM"/>
    <property type="match status" value="1"/>
</dbReference>
<dbReference type="GO" id="GO:0022857">
    <property type="term" value="F:transmembrane transporter activity"/>
    <property type="evidence" value="ECO:0007669"/>
    <property type="project" value="UniProtKB-UniRule"/>
</dbReference>
<keyword evidence="5 9" id="KW-0812">Transmembrane</keyword>
<accession>A0A4R3VFM7</accession>
<evidence type="ECO:0000313" key="12">
    <source>
        <dbReference type="Proteomes" id="UP000294692"/>
    </source>
</evidence>
<keyword evidence="3" id="KW-1003">Cell membrane</keyword>
<reference evidence="11 12" key="1">
    <citation type="submission" date="2019-03" db="EMBL/GenBank/DDBJ databases">
        <title>Genomic Encyclopedia of Type Strains, Phase IV (KMG-IV): sequencing the most valuable type-strain genomes for metagenomic binning, comparative biology and taxonomic classification.</title>
        <authorList>
            <person name="Goeker M."/>
        </authorList>
    </citation>
    <scope>NUCLEOTIDE SEQUENCE [LARGE SCALE GENOMIC DNA]</scope>
    <source>
        <strain evidence="11 12">DSM 100048</strain>
    </source>
</reference>
<sequence length="177" mass="19634">MTQAAQSPSFVQRLVALHDTVTRAGYVLAGLCLAVIVCSFCFEVAARYFFSSPTSWASSMVAYMLCAMVFLAMPELSRKRIHIYISIVLDLMKPEHATLVQRCTRVVAAAACLLAAAFSFDATWMQFNNGIATVNEWRIQKWMLSIVIPYGLFSTSIHFLRQAADKQLYEASGAAES</sequence>
<comment type="similarity">
    <text evidence="8 9">Belongs to the TRAP transporter small permease family.</text>
</comment>
<dbReference type="OrthoDB" id="26202at2"/>
<evidence type="ECO:0000256" key="7">
    <source>
        <dbReference type="ARBA" id="ARBA00023136"/>
    </source>
</evidence>
<dbReference type="InterPro" id="IPR007387">
    <property type="entry name" value="TRAP_DctQ"/>
</dbReference>
<feature type="transmembrane region" description="Helical" evidence="9">
    <location>
        <begin position="26"/>
        <end position="50"/>
    </location>
</feature>
<dbReference type="InterPro" id="IPR055348">
    <property type="entry name" value="DctQ"/>
</dbReference>
<evidence type="ECO:0000259" key="10">
    <source>
        <dbReference type="Pfam" id="PF04290"/>
    </source>
</evidence>
<feature type="transmembrane region" description="Helical" evidence="9">
    <location>
        <begin position="106"/>
        <end position="127"/>
    </location>
</feature>
<keyword evidence="2 9" id="KW-0813">Transport</keyword>
<name>A0A4R3VFM7_9BURK</name>
<dbReference type="EMBL" id="SMBX01000001">
    <property type="protein sequence ID" value="TCV02572.1"/>
    <property type="molecule type" value="Genomic_DNA"/>
</dbReference>
<keyword evidence="7 9" id="KW-0472">Membrane</keyword>
<evidence type="ECO:0000256" key="9">
    <source>
        <dbReference type="RuleBase" id="RU369079"/>
    </source>
</evidence>
<evidence type="ECO:0000256" key="3">
    <source>
        <dbReference type="ARBA" id="ARBA00022475"/>
    </source>
</evidence>
<evidence type="ECO:0000256" key="6">
    <source>
        <dbReference type="ARBA" id="ARBA00022989"/>
    </source>
</evidence>
<dbReference type="AlphaFoldDB" id="A0A4R3VFM7"/>
<feature type="transmembrane region" description="Helical" evidence="9">
    <location>
        <begin position="56"/>
        <end position="73"/>
    </location>
</feature>
<organism evidence="11 12">
    <name type="scientific">Paracandidimonas soli</name>
    <dbReference type="NCBI Taxonomy" id="1917182"/>
    <lineage>
        <taxon>Bacteria</taxon>
        <taxon>Pseudomonadati</taxon>
        <taxon>Pseudomonadota</taxon>
        <taxon>Betaproteobacteria</taxon>
        <taxon>Burkholderiales</taxon>
        <taxon>Alcaligenaceae</taxon>
        <taxon>Paracandidimonas</taxon>
    </lineage>
</organism>
<proteinExistence type="inferred from homology"/>
<protein>
    <recommendedName>
        <fullName evidence="9">TRAP transporter small permease protein</fullName>
    </recommendedName>
</protein>
<gene>
    <name evidence="11" type="ORF">EV686_10126</name>
</gene>
<evidence type="ECO:0000256" key="5">
    <source>
        <dbReference type="ARBA" id="ARBA00022692"/>
    </source>
</evidence>
<feature type="domain" description="Tripartite ATP-independent periplasmic transporters DctQ component" evidence="10">
    <location>
        <begin position="36"/>
        <end position="164"/>
    </location>
</feature>
<evidence type="ECO:0000256" key="1">
    <source>
        <dbReference type="ARBA" id="ARBA00004429"/>
    </source>
</evidence>
<comment type="function">
    <text evidence="9">Part of the tripartite ATP-independent periplasmic (TRAP) transport system.</text>
</comment>
<evidence type="ECO:0000256" key="4">
    <source>
        <dbReference type="ARBA" id="ARBA00022519"/>
    </source>
</evidence>
<dbReference type="Proteomes" id="UP000294692">
    <property type="component" value="Unassembled WGS sequence"/>
</dbReference>
<evidence type="ECO:0000256" key="8">
    <source>
        <dbReference type="ARBA" id="ARBA00038436"/>
    </source>
</evidence>
<evidence type="ECO:0000313" key="11">
    <source>
        <dbReference type="EMBL" id="TCV02572.1"/>
    </source>
</evidence>